<protein>
    <submittedName>
        <fullName evidence="1">Tudor/PWWP/MBT superfamily protein</fullName>
    </submittedName>
</protein>
<dbReference type="Proteomes" id="UP001153555">
    <property type="component" value="Unassembled WGS sequence"/>
</dbReference>
<dbReference type="OrthoDB" id="1908535at2759"/>
<accession>A0A9N7NU62</accession>
<dbReference type="AlphaFoldDB" id="A0A9N7NU62"/>
<proteinExistence type="predicted"/>
<reference evidence="1" key="1">
    <citation type="submission" date="2019-12" db="EMBL/GenBank/DDBJ databases">
        <authorList>
            <person name="Scholes J."/>
        </authorList>
    </citation>
    <scope>NUCLEOTIDE SEQUENCE</scope>
</reference>
<evidence type="ECO:0000313" key="1">
    <source>
        <dbReference type="EMBL" id="CAA0838253.1"/>
    </source>
</evidence>
<dbReference type="PANTHER" id="PTHR33697">
    <property type="entry name" value="T17B22.17 PROTEIN-RELATED"/>
    <property type="match status" value="1"/>
</dbReference>
<evidence type="ECO:0000313" key="2">
    <source>
        <dbReference type="Proteomes" id="UP001153555"/>
    </source>
</evidence>
<dbReference type="InterPro" id="IPR044679">
    <property type="entry name" value="PWWP2-like"/>
</dbReference>
<dbReference type="PANTHER" id="PTHR33697:SF1">
    <property type="entry name" value="TUDOR_PWWP_MBT SUPERFAMILY PROTEIN"/>
    <property type="match status" value="1"/>
</dbReference>
<name>A0A9N7NU62_STRHE</name>
<gene>
    <name evidence="1" type="ORF">SHERM_04861</name>
</gene>
<organism evidence="1 2">
    <name type="scientific">Striga hermonthica</name>
    <name type="common">Purple witchweed</name>
    <name type="synonym">Buchnera hermonthica</name>
    <dbReference type="NCBI Taxonomy" id="68872"/>
    <lineage>
        <taxon>Eukaryota</taxon>
        <taxon>Viridiplantae</taxon>
        <taxon>Streptophyta</taxon>
        <taxon>Embryophyta</taxon>
        <taxon>Tracheophyta</taxon>
        <taxon>Spermatophyta</taxon>
        <taxon>Magnoliopsida</taxon>
        <taxon>eudicotyledons</taxon>
        <taxon>Gunneridae</taxon>
        <taxon>Pentapetalae</taxon>
        <taxon>asterids</taxon>
        <taxon>lamiids</taxon>
        <taxon>Lamiales</taxon>
        <taxon>Orobanchaceae</taxon>
        <taxon>Buchnereae</taxon>
        <taxon>Striga</taxon>
    </lineage>
</organism>
<dbReference type="EMBL" id="CACSLK010030875">
    <property type="protein sequence ID" value="CAA0838253.1"/>
    <property type="molecule type" value="Genomic_DNA"/>
</dbReference>
<keyword evidence="2" id="KW-1185">Reference proteome</keyword>
<comment type="caution">
    <text evidence="1">The sequence shown here is derived from an EMBL/GenBank/DDBJ whole genome shotgun (WGS) entry which is preliminary data.</text>
</comment>
<sequence>MLRFSFFRRAFREWYNLVKLQEQDAELQSSDSDSEDTDSDEAAELSAAVKRKKLKLLRELKTHNGLKIHDPKYSKPELLFDVRVSINASHRQENVPFVHLRSQLGGQPIVGYPVEIQVLKNKLSKTLCCRRENSEFDRLVWKTGKRTPVYYVMKDRTAGGGSVMPAGRNGEKLDKGKQSSSRSCVRVELVFGKLLAAIV</sequence>